<comment type="caution">
    <text evidence="2">The sequence shown here is derived from an EMBL/GenBank/DDBJ whole genome shotgun (WGS) entry which is preliminary data.</text>
</comment>
<feature type="transmembrane region" description="Helical" evidence="1">
    <location>
        <begin position="124"/>
        <end position="147"/>
    </location>
</feature>
<keyword evidence="1" id="KW-0472">Membrane</keyword>
<reference evidence="2" key="2">
    <citation type="journal article" date="2021" name="Data Brief">
        <title>Draft genome sequence data of the facultative, thermophilic, xylanolytic bacterium Paenibacillus sp. strain DA-C8.</title>
        <authorList>
            <person name="Chhe C."/>
            <person name="Uke A."/>
            <person name="Baramee S."/>
            <person name="Ungkulpasvich U."/>
            <person name="Tachaapaikoon C."/>
            <person name="Pason P."/>
            <person name="Waeonukul R."/>
            <person name="Ratanakhanokchai K."/>
            <person name="Kosugi A."/>
        </authorList>
    </citation>
    <scope>NUCLEOTIDE SEQUENCE</scope>
    <source>
        <strain evidence="2">DA-C8</strain>
    </source>
</reference>
<name>A0A916VEI0_9BACL</name>
<feature type="transmembrane region" description="Helical" evidence="1">
    <location>
        <begin position="153"/>
        <end position="171"/>
    </location>
</feature>
<evidence type="ECO:0000256" key="1">
    <source>
        <dbReference type="SAM" id="Phobius"/>
    </source>
</evidence>
<reference evidence="2" key="1">
    <citation type="submission" date="2020-08" db="EMBL/GenBank/DDBJ databases">
        <authorList>
            <person name="Uke A."/>
            <person name="Chhe C."/>
            <person name="Baramee S."/>
            <person name="Kosugi A."/>
        </authorList>
    </citation>
    <scope>NUCLEOTIDE SEQUENCE</scope>
    <source>
        <strain evidence="2">DA-C8</strain>
    </source>
</reference>
<accession>A0A916VEI0</accession>
<keyword evidence="1" id="KW-0812">Transmembrane</keyword>
<keyword evidence="3" id="KW-1185">Reference proteome</keyword>
<gene>
    <name evidence="2" type="ORF">PRECH8_05330</name>
</gene>
<dbReference type="AlphaFoldDB" id="A0A916VEI0"/>
<proteinExistence type="predicted"/>
<evidence type="ECO:0008006" key="4">
    <source>
        <dbReference type="Google" id="ProtNLM"/>
    </source>
</evidence>
<feature type="transmembrane region" description="Helical" evidence="1">
    <location>
        <begin position="87"/>
        <end position="112"/>
    </location>
</feature>
<organism evidence="2 3">
    <name type="scientific">Insulibacter thermoxylanivorax</name>
    <dbReference type="NCBI Taxonomy" id="2749268"/>
    <lineage>
        <taxon>Bacteria</taxon>
        <taxon>Bacillati</taxon>
        <taxon>Bacillota</taxon>
        <taxon>Bacilli</taxon>
        <taxon>Bacillales</taxon>
        <taxon>Paenibacillaceae</taxon>
        <taxon>Insulibacter</taxon>
    </lineage>
</organism>
<feature type="transmembrane region" description="Helical" evidence="1">
    <location>
        <begin position="183"/>
        <end position="200"/>
    </location>
</feature>
<dbReference type="EMBL" id="BMAQ01000004">
    <property type="protein sequence ID" value="GFR37237.1"/>
    <property type="molecule type" value="Genomic_DNA"/>
</dbReference>
<sequence length="204" mass="22703">MIAKDYFSFLWDTLKAPSRIGTQVDASHKMHGLINMLILVLVVPLINLISALIHGASRLRPLDEMGLGFFIQDVVSDYYRRAVIDEFLLSILSTAISLVLVIVVLYITASLLKVESHFMTITTRFGVLMTVPTAIFIAGSLIMLIGVPTLGNIINACAMFAAGLAIINTYRSLEVKESKLDPFHMYLIIVAICYLLHRIVEMIF</sequence>
<feature type="transmembrane region" description="Helical" evidence="1">
    <location>
        <begin position="33"/>
        <end position="53"/>
    </location>
</feature>
<keyword evidence="1" id="KW-1133">Transmembrane helix</keyword>
<evidence type="ECO:0000313" key="3">
    <source>
        <dbReference type="Proteomes" id="UP000654993"/>
    </source>
</evidence>
<dbReference type="Proteomes" id="UP000654993">
    <property type="component" value="Unassembled WGS sequence"/>
</dbReference>
<evidence type="ECO:0000313" key="2">
    <source>
        <dbReference type="EMBL" id="GFR37237.1"/>
    </source>
</evidence>
<protein>
    <recommendedName>
        <fullName evidence="4">Yip1 domain-containing protein</fullName>
    </recommendedName>
</protein>